<dbReference type="GO" id="GO:0000014">
    <property type="term" value="F:single-stranded DNA endodeoxyribonuclease activity"/>
    <property type="evidence" value="ECO:0007669"/>
    <property type="project" value="TreeGrafter"/>
</dbReference>
<comment type="similarity">
    <text evidence="1">Belongs to the DNA/RNA non-specific endonuclease family.</text>
</comment>
<gene>
    <name evidence="8" type="primary">Dana\GF24166</name>
    <name evidence="8" type="synonym">dana_GLEANR_8911</name>
    <name evidence="8" type="ORF">GF24166</name>
</gene>
<dbReference type="STRING" id="7217.B3M8Q1"/>
<keyword evidence="9" id="KW-1185">Reference proteome</keyword>
<evidence type="ECO:0000313" key="9">
    <source>
        <dbReference type="Proteomes" id="UP000007801"/>
    </source>
</evidence>
<keyword evidence="2" id="KW-0540">Nuclease</keyword>
<dbReference type="GO" id="GO:0004521">
    <property type="term" value="F:RNA endonuclease activity"/>
    <property type="evidence" value="ECO:0007669"/>
    <property type="project" value="TreeGrafter"/>
</dbReference>
<evidence type="ECO:0000256" key="3">
    <source>
        <dbReference type="ARBA" id="ARBA00022759"/>
    </source>
</evidence>
<keyword evidence="8" id="KW-0378">Hydrolase</keyword>
<dbReference type="GO" id="GO:0006309">
    <property type="term" value="P:apoptotic DNA fragmentation"/>
    <property type="evidence" value="ECO:0007669"/>
    <property type="project" value="TreeGrafter"/>
</dbReference>
<dbReference type="CTD" id="41321"/>
<organism evidence="8 9">
    <name type="scientific">Drosophila ananassae</name>
    <name type="common">Fruit fly</name>
    <dbReference type="NCBI Taxonomy" id="7217"/>
    <lineage>
        <taxon>Eukaryota</taxon>
        <taxon>Metazoa</taxon>
        <taxon>Ecdysozoa</taxon>
        <taxon>Arthropoda</taxon>
        <taxon>Hexapoda</taxon>
        <taxon>Insecta</taxon>
        <taxon>Pterygota</taxon>
        <taxon>Neoptera</taxon>
        <taxon>Endopterygota</taxon>
        <taxon>Diptera</taxon>
        <taxon>Brachycera</taxon>
        <taxon>Muscomorpha</taxon>
        <taxon>Ephydroidea</taxon>
        <taxon>Drosophilidae</taxon>
        <taxon>Drosophila</taxon>
        <taxon>Sophophora</taxon>
    </lineage>
</organism>
<dbReference type="AlphaFoldDB" id="B3M8Q1"/>
<evidence type="ECO:0000313" key="8">
    <source>
        <dbReference type="EMBL" id="EDV40025.2"/>
    </source>
</evidence>
<dbReference type="GO" id="GO:0003676">
    <property type="term" value="F:nucleic acid binding"/>
    <property type="evidence" value="ECO:0007669"/>
    <property type="project" value="InterPro"/>
</dbReference>
<evidence type="ECO:0000256" key="4">
    <source>
        <dbReference type="PIRSR" id="PIRSR640255-1"/>
    </source>
</evidence>
<feature type="region of interest" description="Disordered" evidence="5">
    <location>
        <begin position="62"/>
        <end position="81"/>
    </location>
</feature>
<dbReference type="SUPFAM" id="SSF54060">
    <property type="entry name" value="His-Me finger endonucleases"/>
    <property type="match status" value="1"/>
</dbReference>
<dbReference type="SMART" id="SM00892">
    <property type="entry name" value="Endonuclease_NS"/>
    <property type="match status" value="1"/>
</dbReference>
<dbReference type="GO" id="GO:0005743">
    <property type="term" value="C:mitochondrial inner membrane"/>
    <property type="evidence" value="ECO:0007669"/>
    <property type="project" value="TreeGrafter"/>
</dbReference>
<reference evidence="8 9" key="1">
    <citation type="journal article" date="2007" name="Nature">
        <title>Evolution of genes and genomes on the Drosophila phylogeny.</title>
        <authorList>
            <consortium name="Drosophila 12 Genomes Consortium"/>
            <person name="Clark A.G."/>
            <person name="Eisen M.B."/>
            <person name="Smith D.R."/>
            <person name="Bergman C.M."/>
            <person name="Oliver B."/>
            <person name="Markow T.A."/>
            <person name="Kaufman T.C."/>
            <person name="Kellis M."/>
            <person name="Gelbart W."/>
            <person name="Iyer V.N."/>
            <person name="Pollard D.A."/>
            <person name="Sackton T.B."/>
            <person name="Larracuente A.M."/>
            <person name="Singh N.D."/>
            <person name="Abad J.P."/>
            <person name="Abt D.N."/>
            <person name="Adryan B."/>
            <person name="Aguade M."/>
            <person name="Akashi H."/>
            <person name="Anderson W.W."/>
            <person name="Aquadro C.F."/>
            <person name="Ardell D.H."/>
            <person name="Arguello R."/>
            <person name="Artieri C.G."/>
            <person name="Barbash D.A."/>
            <person name="Barker D."/>
            <person name="Barsanti P."/>
            <person name="Batterham P."/>
            <person name="Batzoglou S."/>
            <person name="Begun D."/>
            <person name="Bhutkar A."/>
            <person name="Blanco E."/>
            <person name="Bosak S.A."/>
            <person name="Bradley R.K."/>
            <person name="Brand A.D."/>
            <person name="Brent M.R."/>
            <person name="Brooks A.N."/>
            <person name="Brown R.H."/>
            <person name="Butlin R.K."/>
            <person name="Caggese C."/>
            <person name="Calvi B.R."/>
            <person name="Bernardo de Carvalho A."/>
            <person name="Caspi A."/>
            <person name="Castrezana S."/>
            <person name="Celniker S.E."/>
            <person name="Chang J.L."/>
            <person name="Chapple C."/>
            <person name="Chatterji S."/>
            <person name="Chinwalla A."/>
            <person name="Civetta A."/>
            <person name="Clifton S.W."/>
            <person name="Comeron J.M."/>
            <person name="Costello J.C."/>
            <person name="Coyne J.A."/>
            <person name="Daub J."/>
            <person name="David R.G."/>
            <person name="Delcher A.L."/>
            <person name="Delehaunty K."/>
            <person name="Do C.B."/>
            <person name="Ebling H."/>
            <person name="Edwards K."/>
            <person name="Eickbush T."/>
            <person name="Evans J.D."/>
            <person name="Filipski A."/>
            <person name="Findeiss S."/>
            <person name="Freyhult E."/>
            <person name="Fulton L."/>
            <person name="Fulton R."/>
            <person name="Garcia A.C."/>
            <person name="Gardiner A."/>
            <person name="Garfield D.A."/>
            <person name="Garvin B.E."/>
            <person name="Gibson G."/>
            <person name="Gilbert D."/>
            <person name="Gnerre S."/>
            <person name="Godfrey J."/>
            <person name="Good R."/>
            <person name="Gotea V."/>
            <person name="Gravely B."/>
            <person name="Greenberg A.J."/>
            <person name="Griffiths-Jones S."/>
            <person name="Gross S."/>
            <person name="Guigo R."/>
            <person name="Gustafson E.A."/>
            <person name="Haerty W."/>
            <person name="Hahn M.W."/>
            <person name="Halligan D.L."/>
            <person name="Halpern A.L."/>
            <person name="Halter G.M."/>
            <person name="Han M.V."/>
            <person name="Heger A."/>
            <person name="Hillier L."/>
            <person name="Hinrichs A.S."/>
            <person name="Holmes I."/>
            <person name="Hoskins R.A."/>
            <person name="Hubisz M.J."/>
            <person name="Hultmark D."/>
            <person name="Huntley M.A."/>
            <person name="Jaffe D.B."/>
            <person name="Jagadeeshan S."/>
            <person name="Jeck W.R."/>
            <person name="Johnson J."/>
            <person name="Jones C.D."/>
            <person name="Jordan W.C."/>
            <person name="Karpen G.H."/>
            <person name="Kataoka E."/>
            <person name="Keightley P.D."/>
            <person name="Kheradpour P."/>
            <person name="Kirkness E.F."/>
            <person name="Koerich L.B."/>
            <person name="Kristiansen K."/>
            <person name="Kudrna D."/>
            <person name="Kulathinal R.J."/>
            <person name="Kumar S."/>
            <person name="Kwok R."/>
            <person name="Lander E."/>
            <person name="Langley C.H."/>
            <person name="Lapoint R."/>
            <person name="Lazzaro B.P."/>
            <person name="Lee S.J."/>
            <person name="Levesque L."/>
            <person name="Li R."/>
            <person name="Lin C.F."/>
            <person name="Lin M.F."/>
            <person name="Lindblad-Toh K."/>
            <person name="Llopart A."/>
            <person name="Long M."/>
            <person name="Low L."/>
            <person name="Lozovsky E."/>
            <person name="Lu J."/>
            <person name="Luo M."/>
            <person name="Machado C.A."/>
            <person name="Makalowski W."/>
            <person name="Marzo M."/>
            <person name="Matsuda M."/>
            <person name="Matzkin L."/>
            <person name="McAllister B."/>
            <person name="McBride C.S."/>
            <person name="McKernan B."/>
            <person name="McKernan K."/>
            <person name="Mendez-Lago M."/>
            <person name="Minx P."/>
            <person name="Mollenhauer M.U."/>
            <person name="Montooth K."/>
            <person name="Mount S.M."/>
            <person name="Mu X."/>
            <person name="Myers E."/>
            <person name="Negre B."/>
            <person name="Newfeld S."/>
            <person name="Nielsen R."/>
            <person name="Noor M.A."/>
            <person name="O'Grady P."/>
            <person name="Pachter L."/>
            <person name="Papaceit M."/>
            <person name="Parisi M.J."/>
            <person name="Parisi M."/>
            <person name="Parts L."/>
            <person name="Pedersen J.S."/>
            <person name="Pesole G."/>
            <person name="Phillippy A.M."/>
            <person name="Ponting C.P."/>
            <person name="Pop M."/>
            <person name="Porcelli D."/>
            <person name="Powell J.R."/>
            <person name="Prohaska S."/>
            <person name="Pruitt K."/>
            <person name="Puig M."/>
            <person name="Quesneville H."/>
            <person name="Ram K.R."/>
            <person name="Rand D."/>
            <person name="Rasmussen M.D."/>
            <person name="Reed L.K."/>
            <person name="Reenan R."/>
            <person name="Reily A."/>
            <person name="Remington K.A."/>
            <person name="Rieger T.T."/>
            <person name="Ritchie M.G."/>
            <person name="Robin C."/>
            <person name="Rogers Y.H."/>
            <person name="Rohde C."/>
            <person name="Rozas J."/>
            <person name="Rubenfield M.J."/>
            <person name="Ruiz A."/>
            <person name="Russo S."/>
            <person name="Salzberg S.L."/>
            <person name="Sanchez-Gracia A."/>
            <person name="Saranga D.J."/>
            <person name="Sato H."/>
            <person name="Schaeffer S.W."/>
            <person name="Schatz M.C."/>
            <person name="Schlenke T."/>
            <person name="Schwartz R."/>
            <person name="Segarra C."/>
            <person name="Singh R.S."/>
            <person name="Sirot L."/>
            <person name="Sirota M."/>
            <person name="Sisneros N.B."/>
            <person name="Smith C.D."/>
            <person name="Smith T.F."/>
            <person name="Spieth J."/>
            <person name="Stage D.E."/>
            <person name="Stark A."/>
            <person name="Stephan W."/>
            <person name="Strausberg R.L."/>
            <person name="Strempel S."/>
            <person name="Sturgill D."/>
            <person name="Sutton G."/>
            <person name="Sutton G.G."/>
            <person name="Tao W."/>
            <person name="Teichmann S."/>
            <person name="Tobari Y.N."/>
            <person name="Tomimura Y."/>
            <person name="Tsolas J.M."/>
            <person name="Valente V.L."/>
            <person name="Venter E."/>
            <person name="Venter J.C."/>
            <person name="Vicario S."/>
            <person name="Vieira F.G."/>
            <person name="Vilella A.J."/>
            <person name="Villasante A."/>
            <person name="Walenz B."/>
            <person name="Wang J."/>
            <person name="Wasserman M."/>
            <person name="Watts T."/>
            <person name="Wilson D."/>
            <person name="Wilson R.K."/>
            <person name="Wing R.A."/>
            <person name="Wolfner M.F."/>
            <person name="Wong A."/>
            <person name="Wong G.K."/>
            <person name="Wu C.I."/>
            <person name="Wu G."/>
            <person name="Yamamoto D."/>
            <person name="Yang H.P."/>
            <person name="Yang S.P."/>
            <person name="Yorke J.A."/>
            <person name="Yoshida K."/>
            <person name="Zdobnov E."/>
            <person name="Zhang P."/>
            <person name="Zhang Y."/>
            <person name="Zimin A.V."/>
            <person name="Baldwin J."/>
            <person name="Abdouelleil A."/>
            <person name="Abdulkadir J."/>
            <person name="Abebe A."/>
            <person name="Abera B."/>
            <person name="Abreu J."/>
            <person name="Acer S.C."/>
            <person name="Aftuck L."/>
            <person name="Alexander A."/>
            <person name="An P."/>
            <person name="Anderson E."/>
            <person name="Anderson S."/>
            <person name="Arachi H."/>
            <person name="Azer M."/>
            <person name="Bachantsang P."/>
            <person name="Barry A."/>
            <person name="Bayul T."/>
            <person name="Berlin A."/>
            <person name="Bessette D."/>
            <person name="Bloom T."/>
            <person name="Blye J."/>
            <person name="Boguslavskiy L."/>
            <person name="Bonnet C."/>
            <person name="Boukhgalter B."/>
            <person name="Bourzgui I."/>
            <person name="Brown A."/>
            <person name="Cahill P."/>
            <person name="Channer S."/>
            <person name="Cheshatsang Y."/>
            <person name="Chuda L."/>
            <person name="Citroen M."/>
            <person name="Collymore A."/>
            <person name="Cooke P."/>
            <person name="Costello M."/>
            <person name="D'Aco K."/>
            <person name="Daza R."/>
            <person name="De Haan G."/>
            <person name="DeGray S."/>
            <person name="DeMaso C."/>
            <person name="Dhargay N."/>
            <person name="Dooley K."/>
            <person name="Dooley E."/>
            <person name="Doricent M."/>
            <person name="Dorje P."/>
            <person name="Dorjee K."/>
            <person name="Dupes A."/>
            <person name="Elong R."/>
            <person name="Falk J."/>
            <person name="Farina A."/>
            <person name="Faro S."/>
            <person name="Ferguson D."/>
            <person name="Fisher S."/>
            <person name="Foley C.D."/>
            <person name="Franke A."/>
            <person name="Friedrich D."/>
            <person name="Gadbois L."/>
            <person name="Gearin G."/>
            <person name="Gearin C.R."/>
            <person name="Giannoukos G."/>
            <person name="Goode T."/>
            <person name="Graham J."/>
            <person name="Grandbois E."/>
            <person name="Grewal S."/>
            <person name="Gyaltsen K."/>
            <person name="Hafez N."/>
            <person name="Hagos B."/>
            <person name="Hall J."/>
            <person name="Henson C."/>
            <person name="Hollinger A."/>
            <person name="Honan T."/>
            <person name="Huard M.D."/>
            <person name="Hughes L."/>
            <person name="Hurhula B."/>
            <person name="Husby M.E."/>
            <person name="Kamat A."/>
            <person name="Kanga B."/>
            <person name="Kashin S."/>
            <person name="Khazanovich D."/>
            <person name="Kisner P."/>
            <person name="Lance K."/>
            <person name="Lara M."/>
            <person name="Lee W."/>
            <person name="Lennon N."/>
            <person name="Letendre F."/>
            <person name="LeVine R."/>
            <person name="Lipovsky A."/>
            <person name="Liu X."/>
            <person name="Liu J."/>
            <person name="Liu S."/>
            <person name="Lokyitsang T."/>
            <person name="Lokyitsang Y."/>
            <person name="Lubonja R."/>
            <person name="Lui A."/>
            <person name="MacDonald P."/>
            <person name="Magnisalis V."/>
            <person name="Maru K."/>
            <person name="Matthews C."/>
            <person name="McCusker W."/>
            <person name="McDonough S."/>
            <person name="Mehta T."/>
            <person name="Meldrim J."/>
            <person name="Meneus L."/>
            <person name="Mihai O."/>
            <person name="Mihalev A."/>
            <person name="Mihova T."/>
            <person name="Mittelman R."/>
            <person name="Mlenga V."/>
            <person name="Montmayeur A."/>
            <person name="Mulrain L."/>
            <person name="Navidi A."/>
            <person name="Naylor J."/>
            <person name="Negash T."/>
            <person name="Nguyen T."/>
            <person name="Nguyen N."/>
            <person name="Nicol R."/>
            <person name="Norbu C."/>
            <person name="Norbu N."/>
            <person name="Novod N."/>
            <person name="O'Neill B."/>
            <person name="Osman S."/>
            <person name="Markiewicz E."/>
            <person name="Oyono O.L."/>
            <person name="Patti C."/>
            <person name="Phunkhang P."/>
            <person name="Pierre F."/>
            <person name="Priest M."/>
            <person name="Raghuraman S."/>
            <person name="Rege F."/>
            <person name="Reyes R."/>
            <person name="Rise C."/>
            <person name="Rogov P."/>
            <person name="Ross K."/>
            <person name="Ryan E."/>
            <person name="Settipalli S."/>
            <person name="Shea T."/>
            <person name="Sherpa N."/>
            <person name="Shi L."/>
            <person name="Shih D."/>
            <person name="Sparrow T."/>
            <person name="Spaulding J."/>
            <person name="Stalker J."/>
            <person name="Stange-Thomann N."/>
            <person name="Stavropoulos S."/>
            <person name="Stone C."/>
            <person name="Strader C."/>
            <person name="Tesfaye S."/>
            <person name="Thomson T."/>
            <person name="Thoulutsang Y."/>
            <person name="Thoulutsang D."/>
            <person name="Topham K."/>
            <person name="Topping I."/>
            <person name="Tsamla T."/>
            <person name="Vassiliev H."/>
            <person name="Vo A."/>
            <person name="Wangchuk T."/>
            <person name="Wangdi T."/>
            <person name="Weiand M."/>
            <person name="Wilkinson J."/>
            <person name="Wilson A."/>
            <person name="Yadav S."/>
            <person name="Young G."/>
            <person name="Yu Q."/>
            <person name="Zembek L."/>
            <person name="Zhong D."/>
            <person name="Zimmer A."/>
            <person name="Zwirko Z."/>
            <person name="Jaffe D.B."/>
            <person name="Alvarez P."/>
            <person name="Brockman W."/>
            <person name="Butler J."/>
            <person name="Chin C."/>
            <person name="Gnerre S."/>
            <person name="Grabherr M."/>
            <person name="Kleber M."/>
            <person name="Mauceli E."/>
            <person name="MacCallum I."/>
        </authorList>
    </citation>
    <scope>NUCLEOTIDE SEQUENCE [LARGE SCALE GENOMIC DNA]</scope>
    <source>
        <strain evidence="9">Tucson 14024-0371.13</strain>
    </source>
</reference>
<dbReference type="InterPro" id="IPR001604">
    <property type="entry name" value="Endo_G_ENPP1-like_dom"/>
</dbReference>
<evidence type="ECO:0000256" key="2">
    <source>
        <dbReference type="ARBA" id="ARBA00022722"/>
    </source>
</evidence>
<accession>B3M8Q1</accession>
<dbReference type="HOGENOM" id="CLU_055174_0_1_1"/>
<dbReference type="InterPro" id="IPR044925">
    <property type="entry name" value="His-Me_finger_sf"/>
</dbReference>
<dbReference type="SMART" id="SM00477">
    <property type="entry name" value="NUC"/>
    <property type="match status" value="1"/>
</dbReference>
<dbReference type="InterPro" id="IPR040255">
    <property type="entry name" value="Non-specific_endonuclease"/>
</dbReference>
<evidence type="ECO:0000256" key="5">
    <source>
        <dbReference type="SAM" id="MobiDB-lite"/>
    </source>
</evidence>
<dbReference type="InterPro" id="IPR044929">
    <property type="entry name" value="DNA/RNA_non-sp_Endonuclease_sf"/>
</dbReference>
<dbReference type="PANTHER" id="PTHR13966">
    <property type="entry name" value="ENDONUCLEASE RELATED"/>
    <property type="match status" value="1"/>
</dbReference>
<sequence length="376" mass="43588">MSYFLIVSFCGVTGVAFFLIGAVTQQHITYTRVKTVANQDPYVYRSRHRLYSALGFLGVDSDTSPAGTRSSEKERRNKSTKLVANEEGRSVVEKAMSWGSSRLKKVIFFMAFSLGKRDSYEGEDIENVNKIMKYGFPGMDDIHIYKNFVVSYDRRNRIAHWVCECLGVDCLMQRDPRTLVKPTEYITDYAIPSMFSPTMRDFRNSDWVGGHMASPQNYKCDFVKFLETYKFPNIVPIHRGLKTNIWQKLEHYVRLLTLRSDAVYVYTGPMFMPQRITFRNWAIRHHVMGVNTVAVPTHFFKVIISEQKGDFDLPYMEGYVVPNADVDKNMDLRSFLSDIRDIEHFAGLKFYEGKVRNELGMSIVENPNMEYDLNIE</sequence>
<dbReference type="InParanoid" id="B3M8Q1"/>
<dbReference type="Proteomes" id="UP000007801">
    <property type="component" value="Unassembled WGS sequence"/>
</dbReference>
<dbReference type="KEGG" id="dan:6506799"/>
<feature type="domain" description="ENPP1-3/EXOG-like endonuclease/phosphodiesterase" evidence="6">
    <location>
        <begin position="145"/>
        <end position="357"/>
    </location>
</feature>
<dbReference type="OrthoDB" id="5418055at2759"/>
<evidence type="ECO:0000256" key="1">
    <source>
        <dbReference type="ARBA" id="ARBA00010052"/>
    </source>
</evidence>
<dbReference type="Gene3D" id="3.40.570.10">
    <property type="entry name" value="Extracellular Endonuclease, subunit A"/>
    <property type="match status" value="1"/>
</dbReference>
<dbReference type="InterPro" id="IPR020821">
    <property type="entry name" value="ENPP1-3/EXOG-like_nuc-like"/>
</dbReference>
<name>B3M8Q1_DROAN</name>
<evidence type="ECO:0000259" key="7">
    <source>
        <dbReference type="SMART" id="SM00892"/>
    </source>
</evidence>
<dbReference type="GeneID" id="6506799"/>
<dbReference type="Pfam" id="PF01223">
    <property type="entry name" value="Endonuclease_NS"/>
    <property type="match status" value="1"/>
</dbReference>
<protein>
    <submittedName>
        <fullName evidence="8">Uncharacterized protein</fullName>
    </submittedName>
</protein>
<proteinExistence type="inferred from homology"/>
<dbReference type="SMR" id="B3M8Q1"/>
<feature type="active site" description="Proton acceptor" evidence="4">
    <location>
        <position position="211"/>
    </location>
</feature>
<dbReference type="PANTHER" id="PTHR13966:SF5">
    <property type="entry name" value="ENDONUCLEASE G, MITOCHONDRIAL"/>
    <property type="match status" value="1"/>
</dbReference>
<evidence type="ECO:0000259" key="6">
    <source>
        <dbReference type="SMART" id="SM00477"/>
    </source>
</evidence>
<dbReference type="GO" id="GO:0005634">
    <property type="term" value="C:nucleus"/>
    <property type="evidence" value="ECO:0007669"/>
    <property type="project" value="TreeGrafter"/>
</dbReference>
<dbReference type="EMBL" id="CH902618">
    <property type="protein sequence ID" value="EDV40025.2"/>
    <property type="molecule type" value="Genomic_DNA"/>
</dbReference>
<dbReference type="FunCoup" id="B3M8Q1">
    <property type="interactions" value="1"/>
</dbReference>
<feature type="domain" description="DNA/RNA non-specific endonuclease/pyrophosphatase/phosphodiesterase" evidence="7">
    <location>
        <begin position="144"/>
        <end position="357"/>
    </location>
</feature>
<keyword evidence="3" id="KW-0255">Endonuclease</keyword>
<dbReference type="GO" id="GO:0046872">
    <property type="term" value="F:metal ion binding"/>
    <property type="evidence" value="ECO:0007669"/>
    <property type="project" value="InterPro"/>
</dbReference>